<organism evidence="1 2">
    <name type="scientific">Pseudoteredinibacter isoporae</name>
    <dbReference type="NCBI Taxonomy" id="570281"/>
    <lineage>
        <taxon>Bacteria</taxon>
        <taxon>Pseudomonadati</taxon>
        <taxon>Pseudomonadota</taxon>
        <taxon>Gammaproteobacteria</taxon>
        <taxon>Cellvibrionales</taxon>
        <taxon>Cellvibrionaceae</taxon>
        <taxon>Pseudoteredinibacter</taxon>
    </lineage>
</organism>
<keyword evidence="2" id="KW-1185">Reference proteome</keyword>
<dbReference type="InParanoid" id="A0A7X0MWL3"/>
<reference evidence="1 2" key="1">
    <citation type="submission" date="2020-08" db="EMBL/GenBank/DDBJ databases">
        <title>Genomic Encyclopedia of Type Strains, Phase IV (KMG-IV): sequencing the most valuable type-strain genomes for metagenomic binning, comparative biology and taxonomic classification.</title>
        <authorList>
            <person name="Goeker M."/>
        </authorList>
    </citation>
    <scope>NUCLEOTIDE SEQUENCE [LARGE SCALE GENOMIC DNA]</scope>
    <source>
        <strain evidence="1 2">DSM 22368</strain>
    </source>
</reference>
<evidence type="ECO:0000313" key="2">
    <source>
        <dbReference type="Proteomes" id="UP000528457"/>
    </source>
</evidence>
<protein>
    <submittedName>
        <fullName evidence="1">Uncharacterized protein</fullName>
    </submittedName>
</protein>
<accession>A0A7X0MWL3</accession>
<sequence length="59" mass="6559">MYIAERNIFGVRIGLRIARANEDEEGMVARLVAMPDRVGHALNMGGQVLLVTSPMFKSR</sequence>
<proteinExistence type="predicted"/>
<gene>
    <name evidence="1" type="ORF">HNR48_003126</name>
</gene>
<dbReference type="AlphaFoldDB" id="A0A7X0MWL3"/>
<comment type="caution">
    <text evidence="1">The sequence shown here is derived from an EMBL/GenBank/DDBJ whole genome shotgun (WGS) entry which is preliminary data.</text>
</comment>
<evidence type="ECO:0000313" key="1">
    <source>
        <dbReference type="EMBL" id="MBB6522841.1"/>
    </source>
</evidence>
<dbReference type="Proteomes" id="UP000528457">
    <property type="component" value="Unassembled WGS sequence"/>
</dbReference>
<name>A0A7X0MWL3_9GAMM</name>
<dbReference type="EMBL" id="JACHHT010000002">
    <property type="protein sequence ID" value="MBB6522841.1"/>
    <property type="molecule type" value="Genomic_DNA"/>
</dbReference>